<keyword evidence="3" id="KW-1185">Reference proteome</keyword>
<protein>
    <submittedName>
        <fullName evidence="2">Glycosyltransferase</fullName>
    </submittedName>
</protein>
<dbReference type="PANTHER" id="PTHR12526:SF630">
    <property type="entry name" value="GLYCOSYLTRANSFERASE"/>
    <property type="match status" value="1"/>
</dbReference>
<dbReference type="Pfam" id="PF00534">
    <property type="entry name" value="Glycos_transf_1"/>
    <property type="match status" value="1"/>
</dbReference>
<evidence type="ECO:0000313" key="3">
    <source>
        <dbReference type="Proteomes" id="UP001430755"/>
    </source>
</evidence>
<dbReference type="Proteomes" id="UP001430755">
    <property type="component" value="Unassembled WGS sequence"/>
</dbReference>
<sequence>MKIALVISCKMRFGGAERRLVRVLNEAGKRHEVFFLVRGCSRAFLDESLSLANCDVSHISRIIAVEDGSRIRGSLKALRRLRGLDVDVVHVYGASRFNAALTAWAHAVGKRVLFSMVDCVTFYDSMGFIEEKTSASLLSGRLLDFILRRVDVLDVLCPEQLSFYSQKVRRGCLVGSTPGTFTDLEAYRPQPKERLFVFIAARLNKQKNPQLMVDAVKMCQDALRASGYKVLICGCGWEEERIRGQIEDLRLDDIVTMPGYVSPREVLPKAEVLCALQKGTNYPSQTIAEAVASGCFVIATDVGETRRMLDPSFSSLVDPFAAELSRAMESYILLAEDQKHRCFADARGYAERHFSIAPSREYFLGLYESCQPGAR</sequence>
<feature type="domain" description="Glycosyl transferase family 1" evidence="1">
    <location>
        <begin position="190"/>
        <end position="337"/>
    </location>
</feature>
<accession>A0ABS9WIX8</accession>
<reference evidence="2" key="1">
    <citation type="submission" date="2021-11" db="EMBL/GenBank/DDBJ databases">
        <title>A Novel Adlercreutzia Species, isolated from a Allomyrina dichotoma larva feces.</title>
        <authorList>
            <person name="Suh M.K."/>
        </authorList>
    </citation>
    <scope>NUCLEOTIDE SEQUENCE</scope>
    <source>
        <strain evidence="2">JBNU-10</strain>
    </source>
</reference>
<dbReference type="EMBL" id="JAJMLW010000004">
    <property type="protein sequence ID" value="MCI2242832.1"/>
    <property type="molecule type" value="Genomic_DNA"/>
</dbReference>
<evidence type="ECO:0000259" key="1">
    <source>
        <dbReference type="Pfam" id="PF00534"/>
    </source>
</evidence>
<proteinExistence type="predicted"/>
<gene>
    <name evidence="2" type="ORF">LPT13_10795</name>
</gene>
<name>A0ABS9WIX8_9ACTN</name>
<comment type="caution">
    <text evidence="2">The sequence shown here is derived from an EMBL/GenBank/DDBJ whole genome shotgun (WGS) entry which is preliminary data.</text>
</comment>
<dbReference type="SUPFAM" id="SSF53756">
    <property type="entry name" value="UDP-Glycosyltransferase/glycogen phosphorylase"/>
    <property type="match status" value="1"/>
</dbReference>
<dbReference type="InterPro" id="IPR001296">
    <property type="entry name" value="Glyco_trans_1"/>
</dbReference>
<dbReference type="RefSeq" id="WP_242166378.1">
    <property type="nucleotide sequence ID" value="NZ_JAJMLW010000004.1"/>
</dbReference>
<dbReference type="PANTHER" id="PTHR12526">
    <property type="entry name" value="GLYCOSYLTRANSFERASE"/>
    <property type="match status" value="1"/>
</dbReference>
<evidence type="ECO:0000313" key="2">
    <source>
        <dbReference type="EMBL" id="MCI2242832.1"/>
    </source>
</evidence>
<organism evidence="2 3">
    <name type="scientific">Adlercreutzia faecimuris</name>
    <dbReference type="NCBI Taxonomy" id="2897341"/>
    <lineage>
        <taxon>Bacteria</taxon>
        <taxon>Bacillati</taxon>
        <taxon>Actinomycetota</taxon>
        <taxon>Coriobacteriia</taxon>
        <taxon>Eggerthellales</taxon>
        <taxon>Eggerthellaceae</taxon>
        <taxon>Adlercreutzia</taxon>
    </lineage>
</organism>
<dbReference type="Gene3D" id="3.40.50.2000">
    <property type="entry name" value="Glycogen Phosphorylase B"/>
    <property type="match status" value="2"/>
</dbReference>